<sequence>MANMNSEERLNLKKLISEMDCENNTENIRKLKHSVLIRDDIRKLDVLKGKVGSLKESDFPAFLEMCQSECSFLFNNYTDIFNKMIRDELDLTIMTKLLTVLKLIEDGKTDQHEGSYMIGKILKELYLDSAVKRADNIDREMESQKEKPNDGKAISWSEYKKMNL</sequence>
<reference evidence="2" key="1">
    <citation type="journal article" date="2020" name="Nature">
        <title>Giant virus diversity and host interactions through global metagenomics.</title>
        <authorList>
            <person name="Schulz F."/>
            <person name="Roux S."/>
            <person name="Paez-Espino D."/>
            <person name="Jungbluth S."/>
            <person name="Walsh D.A."/>
            <person name="Denef V.J."/>
            <person name="McMahon K.D."/>
            <person name="Konstantinidis K.T."/>
            <person name="Eloe-Fadrosh E.A."/>
            <person name="Kyrpides N.C."/>
            <person name="Woyke T."/>
        </authorList>
    </citation>
    <scope>NUCLEOTIDE SEQUENCE</scope>
    <source>
        <strain evidence="2">GVMAG-S-1101171-111</strain>
    </source>
</reference>
<feature type="region of interest" description="Disordered" evidence="1">
    <location>
        <begin position="139"/>
        <end position="164"/>
    </location>
</feature>
<accession>A0A6C0ATD7</accession>
<dbReference type="EMBL" id="MN740806">
    <property type="protein sequence ID" value="QHS82826.1"/>
    <property type="molecule type" value="Genomic_DNA"/>
</dbReference>
<dbReference type="AlphaFoldDB" id="A0A6C0ATD7"/>
<protein>
    <submittedName>
        <fullName evidence="2">Uncharacterized protein</fullName>
    </submittedName>
</protein>
<evidence type="ECO:0000313" key="2">
    <source>
        <dbReference type="EMBL" id="QHS82826.1"/>
    </source>
</evidence>
<organism evidence="2">
    <name type="scientific">viral metagenome</name>
    <dbReference type="NCBI Taxonomy" id="1070528"/>
    <lineage>
        <taxon>unclassified sequences</taxon>
        <taxon>metagenomes</taxon>
        <taxon>organismal metagenomes</taxon>
    </lineage>
</organism>
<evidence type="ECO:0000256" key="1">
    <source>
        <dbReference type="SAM" id="MobiDB-lite"/>
    </source>
</evidence>
<feature type="compositionally biased region" description="Basic and acidic residues" evidence="1">
    <location>
        <begin position="139"/>
        <end position="150"/>
    </location>
</feature>
<proteinExistence type="predicted"/>
<name>A0A6C0ATD7_9ZZZZ</name>